<evidence type="ECO:0000256" key="4">
    <source>
        <dbReference type="ARBA" id="ARBA00023242"/>
    </source>
</evidence>
<dbReference type="Proteomes" id="UP001360560">
    <property type="component" value="Unassembled WGS sequence"/>
</dbReference>
<evidence type="ECO:0000313" key="8">
    <source>
        <dbReference type="Proteomes" id="UP001360560"/>
    </source>
</evidence>
<dbReference type="InterPro" id="IPR010301">
    <property type="entry name" value="RRP1"/>
</dbReference>
<dbReference type="GeneID" id="90070889"/>
<dbReference type="Pfam" id="PF05997">
    <property type="entry name" value="Nop52"/>
    <property type="match status" value="1"/>
</dbReference>
<feature type="coiled-coil region" evidence="5">
    <location>
        <begin position="178"/>
        <end position="205"/>
    </location>
</feature>
<dbReference type="GO" id="GO:0030688">
    <property type="term" value="C:preribosome, small subunit precursor"/>
    <property type="evidence" value="ECO:0007669"/>
    <property type="project" value="InterPro"/>
</dbReference>
<dbReference type="EMBL" id="BTFZ01000001">
    <property type="protein sequence ID" value="GMM32910.1"/>
    <property type="molecule type" value="Genomic_DNA"/>
</dbReference>
<comment type="caution">
    <text evidence="7">The sequence shown here is derived from an EMBL/GenBank/DDBJ whole genome shotgun (WGS) entry which is preliminary data.</text>
</comment>
<sequence length="275" mass="32836">MSETTFVKKLASNERPVRESAIEALKQYLSRDKKLSLLKYQKLWKGLYYSMWFSDRPRPQQRLAMVLGKLFSETIPLNSFTVFVEAFWSLIIREWPQIDRHRIDKFYLLLRRVIGCCFERLKKEDWDVELVNSYVETLQKNVLSGQVKIPLSLTFHIIDVYIDELEKVMFEDINDEELANEDLDEEEKEKLMKEINEQKKEILEEVPLDELFKVFGKLKQSTGIKVLKAKIDEDLIADERIQEWKIKVEDDSDNEEEEDDEEGEEDEESDEEYFQ</sequence>
<gene>
    <name evidence="7" type="ORF">DASC09_002350</name>
</gene>
<dbReference type="PANTHER" id="PTHR13026:SF0">
    <property type="entry name" value="RIBOSOMAL RNA PROCESSING 1B"/>
    <property type="match status" value="1"/>
</dbReference>
<reference evidence="7 8" key="1">
    <citation type="journal article" date="2023" name="Elife">
        <title>Identification of key yeast species and microbe-microbe interactions impacting larval growth of Drosophila in the wild.</title>
        <authorList>
            <person name="Mure A."/>
            <person name="Sugiura Y."/>
            <person name="Maeda R."/>
            <person name="Honda K."/>
            <person name="Sakurai N."/>
            <person name="Takahashi Y."/>
            <person name="Watada M."/>
            <person name="Katoh T."/>
            <person name="Gotoh A."/>
            <person name="Gotoh Y."/>
            <person name="Taniguchi I."/>
            <person name="Nakamura K."/>
            <person name="Hayashi T."/>
            <person name="Katayama T."/>
            <person name="Uemura T."/>
            <person name="Hattori Y."/>
        </authorList>
    </citation>
    <scope>NUCLEOTIDE SEQUENCE [LARGE SCALE GENOMIC DNA]</scope>
    <source>
        <strain evidence="7 8">SC-9</strain>
    </source>
</reference>
<dbReference type="PANTHER" id="PTHR13026">
    <property type="entry name" value="NNP-1 PROTEIN NOVEL NUCLEAR PROTEIN 1 NOP52"/>
    <property type="match status" value="1"/>
</dbReference>
<evidence type="ECO:0000256" key="2">
    <source>
        <dbReference type="ARBA" id="ARBA00006374"/>
    </source>
</evidence>
<dbReference type="RefSeq" id="XP_064849910.1">
    <property type="nucleotide sequence ID" value="XM_064993838.1"/>
</dbReference>
<evidence type="ECO:0000256" key="1">
    <source>
        <dbReference type="ARBA" id="ARBA00004123"/>
    </source>
</evidence>
<proteinExistence type="inferred from homology"/>
<keyword evidence="3" id="KW-0698">rRNA processing</keyword>
<dbReference type="InterPro" id="IPR016024">
    <property type="entry name" value="ARM-type_fold"/>
</dbReference>
<evidence type="ECO:0000313" key="7">
    <source>
        <dbReference type="EMBL" id="GMM32910.1"/>
    </source>
</evidence>
<dbReference type="SUPFAM" id="SSF48371">
    <property type="entry name" value="ARM repeat"/>
    <property type="match status" value="1"/>
</dbReference>
<comment type="similarity">
    <text evidence="2">Belongs to the RRP1 family.</text>
</comment>
<keyword evidence="5" id="KW-0175">Coiled coil</keyword>
<dbReference type="GO" id="GO:0006364">
    <property type="term" value="P:rRNA processing"/>
    <property type="evidence" value="ECO:0007669"/>
    <property type="project" value="UniProtKB-KW"/>
</dbReference>
<feature type="region of interest" description="Disordered" evidence="6">
    <location>
        <begin position="246"/>
        <end position="275"/>
    </location>
</feature>
<evidence type="ECO:0000256" key="3">
    <source>
        <dbReference type="ARBA" id="ARBA00022552"/>
    </source>
</evidence>
<feature type="compositionally biased region" description="Acidic residues" evidence="6">
    <location>
        <begin position="250"/>
        <end position="275"/>
    </location>
</feature>
<accession>A0AAV5QEM8</accession>
<name>A0AAV5QEM8_9ASCO</name>
<evidence type="ECO:0000256" key="5">
    <source>
        <dbReference type="SAM" id="Coils"/>
    </source>
</evidence>
<dbReference type="AlphaFoldDB" id="A0AAV5QEM8"/>
<keyword evidence="4" id="KW-0539">Nucleus</keyword>
<organism evidence="7 8">
    <name type="scientific">Saccharomycopsis crataegensis</name>
    <dbReference type="NCBI Taxonomy" id="43959"/>
    <lineage>
        <taxon>Eukaryota</taxon>
        <taxon>Fungi</taxon>
        <taxon>Dikarya</taxon>
        <taxon>Ascomycota</taxon>
        <taxon>Saccharomycotina</taxon>
        <taxon>Saccharomycetes</taxon>
        <taxon>Saccharomycopsidaceae</taxon>
        <taxon>Saccharomycopsis</taxon>
    </lineage>
</organism>
<comment type="subcellular location">
    <subcellularLocation>
        <location evidence="1">Nucleus</location>
    </subcellularLocation>
</comment>
<dbReference type="GO" id="GO:0005634">
    <property type="term" value="C:nucleus"/>
    <property type="evidence" value="ECO:0007669"/>
    <property type="project" value="UniProtKB-SubCell"/>
</dbReference>
<keyword evidence="8" id="KW-1185">Reference proteome</keyword>
<evidence type="ECO:0000256" key="6">
    <source>
        <dbReference type="SAM" id="MobiDB-lite"/>
    </source>
</evidence>
<protein>
    <submittedName>
        <fullName evidence="7">Rrp1 protein</fullName>
    </submittedName>
</protein>